<proteinExistence type="predicted"/>
<keyword evidence="3" id="KW-1185">Reference proteome</keyword>
<evidence type="ECO:0000256" key="1">
    <source>
        <dbReference type="SAM" id="MobiDB-lite"/>
    </source>
</evidence>
<name>A0A9Q1ISX1_SYNKA</name>
<organism evidence="2 3">
    <name type="scientific">Synaphobranchus kaupii</name>
    <name type="common">Kaup's arrowtooth eel</name>
    <dbReference type="NCBI Taxonomy" id="118154"/>
    <lineage>
        <taxon>Eukaryota</taxon>
        <taxon>Metazoa</taxon>
        <taxon>Chordata</taxon>
        <taxon>Craniata</taxon>
        <taxon>Vertebrata</taxon>
        <taxon>Euteleostomi</taxon>
        <taxon>Actinopterygii</taxon>
        <taxon>Neopterygii</taxon>
        <taxon>Teleostei</taxon>
        <taxon>Anguilliformes</taxon>
        <taxon>Synaphobranchidae</taxon>
        <taxon>Synaphobranchus</taxon>
    </lineage>
</organism>
<dbReference type="Proteomes" id="UP001152622">
    <property type="component" value="Chromosome 8"/>
</dbReference>
<dbReference type="PANTHER" id="PTHR45823:SF1">
    <property type="entry name" value="T-SNARE COILED-COIL HOMOLOGY DOMAIN-CONTAINING PROTEIN"/>
    <property type="match status" value="1"/>
</dbReference>
<dbReference type="PANTHER" id="PTHR45823">
    <property type="entry name" value="T-SNARE COILED-COIL HOMOLOGY DOMAIN-CONTAINING PROTEIN"/>
    <property type="match status" value="1"/>
</dbReference>
<evidence type="ECO:0000313" key="2">
    <source>
        <dbReference type="EMBL" id="KAJ8352180.1"/>
    </source>
</evidence>
<reference evidence="2" key="1">
    <citation type="journal article" date="2023" name="Science">
        <title>Genome structures resolve the early diversification of teleost fishes.</title>
        <authorList>
            <person name="Parey E."/>
            <person name="Louis A."/>
            <person name="Montfort J."/>
            <person name="Bouchez O."/>
            <person name="Roques C."/>
            <person name="Iampietro C."/>
            <person name="Lluch J."/>
            <person name="Castinel A."/>
            <person name="Donnadieu C."/>
            <person name="Desvignes T."/>
            <person name="Floi Bucao C."/>
            <person name="Jouanno E."/>
            <person name="Wen M."/>
            <person name="Mejri S."/>
            <person name="Dirks R."/>
            <person name="Jansen H."/>
            <person name="Henkel C."/>
            <person name="Chen W.J."/>
            <person name="Zahm M."/>
            <person name="Cabau C."/>
            <person name="Klopp C."/>
            <person name="Thompson A.W."/>
            <person name="Robinson-Rechavi M."/>
            <person name="Braasch I."/>
            <person name="Lecointre G."/>
            <person name="Bobe J."/>
            <person name="Postlethwait J.H."/>
            <person name="Berthelot C."/>
            <person name="Roest Crollius H."/>
            <person name="Guiguen Y."/>
        </authorList>
    </citation>
    <scope>NUCLEOTIDE SEQUENCE</scope>
    <source>
        <strain evidence="2">WJC10195</strain>
    </source>
</reference>
<gene>
    <name evidence="2" type="ORF">SKAU_G00236560</name>
</gene>
<evidence type="ECO:0000313" key="3">
    <source>
        <dbReference type="Proteomes" id="UP001152622"/>
    </source>
</evidence>
<sequence length="377" mass="41574">MCKRKTEGRGWAMEQFGCKWRNSPLGTKLRRFDGKGNWQVYLVQFNFIAEAAGWRENDVNLAASLEGDALQALLDINEGEPPTFTLLSAALARRCGEVTLQIALKEQLQAKERWSGEKLALYAADVQRLTQRAYPQLTSPVKDSLALNAFLRGLRPTHLRQQQQLPSGAWSSQYRRGGRAGSSASSDGFTSGALVLGVWEEGHLRRECNWWPQERPVEKRVGRLGSTDDSIYIRCPVTLKQEFFQADITDSCILGMDALATAGVTIDTAKRLALLKGQRLPQPLSSRHAQGLRKKRKGVQEPLHQTAAIACAATTAIEDLLPSQLQLAGAPMEGVAMDILGPFPVTEYVHQLQDRLHHAHQLASANVCNGLGSENKA</sequence>
<dbReference type="OrthoDB" id="8960516at2759"/>
<protein>
    <submittedName>
        <fullName evidence="2">Uncharacterized protein</fullName>
    </submittedName>
</protein>
<feature type="compositionally biased region" description="Polar residues" evidence="1">
    <location>
        <begin position="160"/>
        <end position="174"/>
    </location>
</feature>
<feature type="region of interest" description="Disordered" evidence="1">
    <location>
        <begin position="160"/>
        <end position="188"/>
    </location>
</feature>
<dbReference type="EMBL" id="JAINUF010000008">
    <property type="protein sequence ID" value="KAJ8352180.1"/>
    <property type="molecule type" value="Genomic_DNA"/>
</dbReference>
<comment type="caution">
    <text evidence="2">The sequence shown here is derived from an EMBL/GenBank/DDBJ whole genome shotgun (WGS) entry which is preliminary data.</text>
</comment>
<dbReference type="AlphaFoldDB" id="A0A9Q1ISX1"/>
<accession>A0A9Q1ISX1</accession>